<evidence type="ECO:0000313" key="8">
    <source>
        <dbReference type="Proteomes" id="UP001180715"/>
    </source>
</evidence>
<keyword evidence="8" id="KW-1185">Reference proteome</keyword>
<evidence type="ECO:0000256" key="1">
    <source>
        <dbReference type="ARBA" id="ARBA00010688"/>
    </source>
</evidence>
<dbReference type="InterPro" id="IPR002173">
    <property type="entry name" value="Carboh/pur_kinase_PfkB_CS"/>
</dbReference>
<dbReference type="EC" id="2.7.1.4" evidence="7"/>
<evidence type="ECO:0000256" key="4">
    <source>
        <dbReference type="ARBA" id="ARBA00022777"/>
    </source>
</evidence>
<gene>
    <name evidence="7" type="ORF">J2S67_001852</name>
</gene>
<protein>
    <submittedName>
        <fullName evidence="7">Fructokinase</fullName>
        <ecNumber evidence="7">2.7.1.4</ecNumber>
    </submittedName>
</protein>
<proteinExistence type="inferred from homology"/>
<accession>A0ABU1Z1T7</accession>
<dbReference type="Pfam" id="PF00294">
    <property type="entry name" value="PfkB"/>
    <property type="match status" value="1"/>
</dbReference>
<sequence>MLVIGEALVDILQKTDGSVAAYTGGSPLNVAMGLARYGAQVTFATRLGDDDAAHVVLETLAREGVEVFTPPLRGATTVARGQVDSDGQADYLFESLTWDLGPADDELAALATDASVVHSGSLAVSLDPGRFAVLNAMRAARGRALVTFDPNVRPDTAGTREVEAECIEEVVALADVVRASDEDLEWLYPQCPAVDTARRWLSMGPSLVVVTSGGSDALAMTHEHLVTRAAHSVDVVDTVGAGDAVMAALISALVDAGCGGIGAAERVQGLSEGQVSRLLDVALAAGALAVESEGPDGPSREQLLSVVGPVADGGREGVLL</sequence>
<dbReference type="GO" id="GO:0008865">
    <property type="term" value="F:fructokinase activity"/>
    <property type="evidence" value="ECO:0007669"/>
    <property type="project" value="UniProtKB-EC"/>
</dbReference>
<evidence type="ECO:0000256" key="3">
    <source>
        <dbReference type="ARBA" id="ARBA00022741"/>
    </source>
</evidence>
<dbReference type="SUPFAM" id="SSF53613">
    <property type="entry name" value="Ribokinase-like"/>
    <property type="match status" value="1"/>
</dbReference>
<dbReference type="InterPro" id="IPR029056">
    <property type="entry name" value="Ribokinase-like"/>
</dbReference>
<name>A0ABU1Z1T7_9MICC</name>
<keyword evidence="5" id="KW-0067">ATP-binding</keyword>
<feature type="domain" description="Carbohydrate kinase PfkB" evidence="6">
    <location>
        <begin position="3"/>
        <end position="298"/>
    </location>
</feature>
<evidence type="ECO:0000259" key="6">
    <source>
        <dbReference type="Pfam" id="PF00294"/>
    </source>
</evidence>
<comment type="caution">
    <text evidence="7">The sequence shown here is derived from an EMBL/GenBank/DDBJ whole genome shotgun (WGS) entry which is preliminary data.</text>
</comment>
<dbReference type="EMBL" id="JAVDXX010000001">
    <property type="protein sequence ID" value="MDR7294584.1"/>
    <property type="molecule type" value="Genomic_DNA"/>
</dbReference>
<comment type="similarity">
    <text evidence="1">Belongs to the carbohydrate kinase PfkB family.</text>
</comment>
<reference evidence="7" key="1">
    <citation type="submission" date="2023-07" db="EMBL/GenBank/DDBJ databases">
        <title>Sequencing the genomes of 1000 actinobacteria strains.</title>
        <authorList>
            <person name="Klenk H.-P."/>
        </authorList>
    </citation>
    <scope>NUCLEOTIDE SEQUENCE</scope>
    <source>
        <strain evidence="7">DSM 13068</strain>
    </source>
</reference>
<organism evidence="7 8">
    <name type="scientific">Pseudoglutamicibacter albus</name>
    <dbReference type="NCBI Taxonomy" id="98671"/>
    <lineage>
        <taxon>Bacteria</taxon>
        <taxon>Bacillati</taxon>
        <taxon>Actinomycetota</taxon>
        <taxon>Actinomycetes</taxon>
        <taxon>Micrococcales</taxon>
        <taxon>Micrococcaceae</taxon>
        <taxon>Pseudoglutamicibacter</taxon>
    </lineage>
</organism>
<dbReference type="RefSeq" id="WP_377649459.1">
    <property type="nucleotide sequence ID" value="NZ_JBHRTV010000001.1"/>
</dbReference>
<dbReference type="CDD" id="cd01167">
    <property type="entry name" value="bac_FRK"/>
    <property type="match status" value="1"/>
</dbReference>
<dbReference type="Proteomes" id="UP001180715">
    <property type="component" value="Unassembled WGS sequence"/>
</dbReference>
<dbReference type="PROSITE" id="PS00584">
    <property type="entry name" value="PFKB_KINASES_2"/>
    <property type="match status" value="1"/>
</dbReference>
<dbReference type="PROSITE" id="PS00583">
    <property type="entry name" value="PFKB_KINASES_1"/>
    <property type="match status" value="1"/>
</dbReference>
<dbReference type="PANTHER" id="PTHR43085:SF1">
    <property type="entry name" value="PSEUDOURIDINE KINASE-RELATED"/>
    <property type="match status" value="1"/>
</dbReference>
<dbReference type="InterPro" id="IPR011611">
    <property type="entry name" value="PfkB_dom"/>
</dbReference>
<dbReference type="PANTHER" id="PTHR43085">
    <property type="entry name" value="HEXOKINASE FAMILY MEMBER"/>
    <property type="match status" value="1"/>
</dbReference>
<keyword evidence="3" id="KW-0547">Nucleotide-binding</keyword>
<evidence type="ECO:0000256" key="5">
    <source>
        <dbReference type="ARBA" id="ARBA00022840"/>
    </source>
</evidence>
<dbReference type="Gene3D" id="3.40.1190.20">
    <property type="match status" value="1"/>
</dbReference>
<evidence type="ECO:0000313" key="7">
    <source>
        <dbReference type="EMBL" id="MDR7294584.1"/>
    </source>
</evidence>
<keyword evidence="4" id="KW-0418">Kinase</keyword>
<evidence type="ECO:0000256" key="2">
    <source>
        <dbReference type="ARBA" id="ARBA00022679"/>
    </source>
</evidence>
<dbReference type="InterPro" id="IPR050306">
    <property type="entry name" value="PfkB_Carbo_kinase"/>
</dbReference>
<keyword evidence="2 7" id="KW-0808">Transferase</keyword>